<accession>A0A3N2R1F7</accession>
<dbReference type="GO" id="GO:0043828">
    <property type="term" value="F:tRNA 2-selenouridine synthase activity"/>
    <property type="evidence" value="ECO:0007669"/>
    <property type="project" value="InterPro"/>
</dbReference>
<keyword evidence="1" id="KW-0711">Selenium</keyword>
<evidence type="ECO:0000313" key="3">
    <source>
        <dbReference type="EMBL" id="ROU01213.1"/>
    </source>
</evidence>
<dbReference type="Pfam" id="PF00581">
    <property type="entry name" value="Rhodanese"/>
    <property type="match status" value="1"/>
</dbReference>
<dbReference type="Gene3D" id="3.40.250.10">
    <property type="entry name" value="Rhodanese-like domain"/>
    <property type="match status" value="1"/>
</dbReference>
<dbReference type="InterPro" id="IPR058840">
    <property type="entry name" value="AAA_SelU"/>
</dbReference>
<organism evidence="3 4">
    <name type="scientific">Histidinibacterium lentulum</name>
    <dbReference type="NCBI Taxonomy" id="2480588"/>
    <lineage>
        <taxon>Bacteria</taxon>
        <taxon>Pseudomonadati</taxon>
        <taxon>Pseudomonadota</taxon>
        <taxon>Alphaproteobacteria</taxon>
        <taxon>Rhodobacterales</taxon>
        <taxon>Paracoccaceae</taxon>
        <taxon>Histidinibacterium</taxon>
    </lineage>
</organism>
<comment type="caution">
    <text evidence="3">The sequence shown here is derived from an EMBL/GenBank/DDBJ whole genome shotgun (WGS) entry which is preliminary data.</text>
</comment>
<dbReference type="SUPFAM" id="SSF52821">
    <property type="entry name" value="Rhodanese/Cell cycle control phosphatase"/>
    <property type="match status" value="1"/>
</dbReference>
<keyword evidence="4" id="KW-1185">Reference proteome</keyword>
<dbReference type="SMART" id="SM00450">
    <property type="entry name" value="RHOD"/>
    <property type="match status" value="1"/>
</dbReference>
<dbReference type="OrthoDB" id="9808735at2"/>
<dbReference type="GO" id="GO:0004792">
    <property type="term" value="F:thiosulfate-cyanide sulfurtransferase activity"/>
    <property type="evidence" value="ECO:0007669"/>
    <property type="project" value="InterPro"/>
</dbReference>
<dbReference type="GO" id="GO:0002098">
    <property type="term" value="P:tRNA wobble uridine modification"/>
    <property type="evidence" value="ECO:0007669"/>
    <property type="project" value="InterPro"/>
</dbReference>
<evidence type="ECO:0000256" key="1">
    <source>
        <dbReference type="ARBA" id="ARBA00023266"/>
    </source>
</evidence>
<proteinExistence type="predicted"/>
<dbReference type="InterPro" id="IPR001307">
    <property type="entry name" value="Thiosulphate_STrfase_CS"/>
</dbReference>
<dbReference type="EMBL" id="RDRB01000005">
    <property type="protein sequence ID" value="ROU01213.1"/>
    <property type="molecule type" value="Genomic_DNA"/>
</dbReference>
<dbReference type="PANTHER" id="PTHR30401:SF0">
    <property type="entry name" value="TRNA 2-SELENOURIDINE SYNTHASE"/>
    <property type="match status" value="1"/>
</dbReference>
<evidence type="ECO:0000259" key="2">
    <source>
        <dbReference type="PROSITE" id="PS50206"/>
    </source>
</evidence>
<protein>
    <submittedName>
        <fullName evidence="3">tRNA 2-selenouridine(34) synthase MnmH</fullName>
    </submittedName>
</protein>
<dbReference type="NCBIfam" id="NF008750">
    <property type="entry name" value="PRK11784.1-2"/>
    <property type="match status" value="1"/>
</dbReference>
<dbReference type="PROSITE" id="PS00380">
    <property type="entry name" value="RHODANESE_1"/>
    <property type="match status" value="1"/>
</dbReference>
<reference evidence="3 4" key="1">
    <citation type="submission" date="2018-10" db="EMBL/GenBank/DDBJ databases">
        <title>Histidinibacterium lentulum gen. nov., sp. nov., a marine bacterium from the culture broth of Picochlorum sp. 122.</title>
        <authorList>
            <person name="Wang G."/>
        </authorList>
    </citation>
    <scope>NUCLEOTIDE SEQUENCE [LARGE SCALE GENOMIC DNA]</scope>
    <source>
        <strain evidence="3 4">B17</strain>
    </source>
</reference>
<evidence type="ECO:0000313" key="4">
    <source>
        <dbReference type="Proteomes" id="UP000268016"/>
    </source>
</evidence>
<dbReference type="PROSITE" id="PS50206">
    <property type="entry name" value="RHODANESE_3"/>
    <property type="match status" value="1"/>
</dbReference>
<dbReference type="InterPro" id="IPR001763">
    <property type="entry name" value="Rhodanese-like_dom"/>
</dbReference>
<feature type="domain" description="Rhodanese" evidence="2">
    <location>
        <begin position="13"/>
        <end position="135"/>
    </location>
</feature>
<dbReference type="Pfam" id="PF26341">
    <property type="entry name" value="AAA_SelU"/>
    <property type="match status" value="1"/>
</dbReference>
<dbReference type="RefSeq" id="WP_123642544.1">
    <property type="nucleotide sequence ID" value="NZ_ML119085.1"/>
</dbReference>
<dbReference type="InterPro" id="IPR036873">
    <property type="entry name" value="Rhodanese-like_dom_sf"/>
</dbReference>
<dbReference type="AlphaFoldDB" id="A0A3N2R1F7"/>
<dbReference type="NCBIfam" id="TIGR03167">
    <property type="entry name" value="tRNA_sel_U_synt"/>
    <property type="match status" value="1"/>
</dbReference>
<name>A0A3N2R1F7_9RHOB</name>
<gene>
    <name evidence="3" type="primary">mnmH</name>
    <name evidence="3" type="ORF">EAT49_11900</name>
</gene>
<dbReference type="PANTHER" id="PTHR30401">
    <property type="entry name" value="TRNA 2-SELENOURIDINE SYNTHASE"/>
    <property type="match status" value="1"/>
</dbReference>
<dbReference type="Proteomes" id="UP000268016">
    <property type="component" value="Unassembled WGS sequence"/>
</dbReference>
<dbReference type="InterPro" id="IPR017582">
    <property type="entry name" value="SelU"/>
</dbReference>
<sequence length="350" mass="37887">MALTFPDLAAILNHGHDTLIDVRSPAEYAEDHIPGAINLPVLSNEERAIVGTIYVQDSPFRARKIGAAMIFRNAAAHIEGPLARHEGGWRPLVYCWRGGQRSGSFAYLLQEIGWRAEAVKGGWQAYRRLVHTALYDTPLPHRVVLLDGYTGTAKTDLLPRLAARGLQVIDLEGLANHRGSLLGARAGGQPSQKGWESALAGALAAIDPARPLVLEAESNKVGDLLIPPALWAAMKAAPRVEIAAPLPARAAYLTAAYRDLWTDAARLTAKLNRLDRLRGRDTVERWLALLEEGRMTELAAALMADHYDPAYTKSRQKIGARTVATVTTGALDEAGLDTAADKLAEAIARL</sequence>
<dbReference type="NCBIfam" id="NF008752">
    <property type="entry name" value="PRK11784.1-4"/>
    <property type="match status" value="1"/>
</dbReference>